<keyword evidence="2" id="KW-1185">Reference proteome</keyword>
<dbReference type="RefSeq" id="WP_036155924.1">
    <property type="nucleotide sequence ID" value="NZ_AVCX01000004.1"/>
</dbReference>
<reference evidence="1 2" key="1">
    <citation type="submission" date="2014-02" db="EMBL/GenBank/DDBJ databases">
        <title>Draft genome sequence of Lysinibacillus odysseyi NBRC 100172.</title>
        <authorList>
            <person name="Zhang F."/>
            <person name="Wang G."/>
            <person name="Zhang L."/>
        </authorList>
    </citation>
    <scope>NUCLEOTIDE SEQUENCE [LARGE SCALE GENOMIC DNA]</scope>
    <source>
        <strain evidence="1 2">NBRC 100172</strain>
    </source>
</reference>
<dbReference type="AlphaFoldDB" id="A0A0A3IMB8"/>
<name>A0A0A3IMB8_9BACI</name>
<organism evidence="1 2">
    <name type="scientific">Lysinibacillus odysseyi 34hs-1 = NBRC 100172</name>
    <dbReference type="NCBI Taxonomy" id="1220589"/>
    <lineage>
        <taxon>Bacteria</taxon>
        <taxon>Bacillati</taxon>
        <taxon>Bacillota</taxon>
        <taxon>Bacilli</taxon>
        <taxon>Bacillales</taxon>
        <taxon>Bacillaceae</taxon>
        <taxon>Lysinibacillus</taxon>
    </lineage>
</organism>
<proteinExistence type="predicted"/>
<comment type="caution">
    <text evidence="1">The sequence shown here is derived from an EMBL/GenBank/DDBJ whole genome shotgun (WGS) entry which is preliminary data.</text>
</comment>
<dbReference type="OrthoDB" id="3035069at2"/>
<protein>
    <submittedName>
        <fullName evidence="1">Uncharacterized protein</fullName>
    </submittedName>
</protein>
<dbReference type="Proteomes" id="UP000030437">
    <property type="component" value="Unassembled WGS sequence"/>
</dbReference>
<dbReference type="EMBL" id="JPVP01000057">
    <property type="protein sequence ID" value="KGR83948.1"/>
    <property type="molecule type" value="Genomic_DNA"/>
</dbReference>
<gene>
    <name evidence="1" type="ORF">CD32_14760</name>
</gene>
<sequence length="133" mass="15881">MNVIELKKYDEAEYCELDLSTGKKIFAKYKKIPGFTGLYFKDDQSFFAIYPTKTGPQIYFEGKQLSINKNLLISLIKNGKRRKFVIDDYNIEINYTESPYIGFDIWSDEIDVDLFYMIEQSYKNDDFYERYTL</sequence>
<accession>A0A0A3IMB8</accession>
<evidence type="ECO:0000313" key="2">
    <source>
        <dbReference type="Proteomes" id="UP000030437"/>
    </source>
</evidence>
<evidence type="ECO:0000313" key="1">
    <source>
        <dbReference type="EMBL" id="KGR83948.1"/>
    </source>
</evidence>